<dbReference type="EMBL" id="JABXWT010000008">
    <property type="protein sequence ID" value="NVO57022.1"/>
    <property type="molecule type" value="Genomic_DNA"/>
</dbReference>
<keyword evidence="4" id="KW-1185">Reference proteome</keyword>
<evidence type="ECO:0000259" key="2">
    <source>
        <dbReference type="Pfam" id="PF01425"/>
    </source>
</evidence>
<accession>A0ABX2PTZ8</accession>
<dbReference type="Proteomes" id="UP000630805">
    <property type="component" value="Unassembled WGS sequence"/>
</dbReference>
<evidence type="ECO:0000313" key="4">
    <source>
        <dbReference type="Proteomes" id="UP000630805"/>
    </source>
</evidence>
<dbReference type="PANTHER" id="PTHR11895:SF7">
    <property type="entry name" value="GLUTAMYL-TRNA(GLN) AMIDOTRANSFERASE SUBUNIT A, MITOCHONDRIAL"/>
    <property type="match status" value="1"/>
</dbReference>
<feature type="domain" description="Amidase" evidence="2">
    <location>
        <begin position="25"/>
        <end position="469"/>
    </location>
</feature>
<dbReference type="PROSITE" id="PS00571">
    <property type="entry name" value="AMIDASES"/>
    <property type="match status" value="1"/>
</dbReference>
<comment type="similarity">
    <text evidence="1">Belongs to the amidase family.</text>
</comment>
<dbReference type="Pfam" id="PF01425">
    <property type="entry name" value="Amidase"/>
    <property type="match status" value="1"/>
</dbReference>
<name>A0ABX2PTZ8_9RHOB</name>
<dbReference type="InterPro" id="IPR000120">
    <property type="entry name" value="Amidase"/>
</dbReference>
<dbReference type="Gene3D" id="3.90.1300.10">
    <property type="entry name" value="Amidase signature (AS) domain"/>
    <property type="match status" value="1"/>
</dbReference>
<evidence type="ECO:0000256" key="1">
    <source>
        <dbReference type="ARBA" id="ARBA00009199"/>
    </source>
</evidence>
<protein>
    <submittedName>
        <fullName evidence="3">Amidase</fullName>
    </submittedName>
</protein>
<dbReference type="PANTHER" id="PTHR11895">
    <property type="entry name" value="TRANSAMIDASE"/>
    <property type="match status" value="1"/>
</dbReference>
<evidence type="ECO:0000313" key="3">
    <source>
        <dbReference type="EMBL" id="NVO57022.1"/>
    </source>
</evidence>
<dbReference type="InterPro" id="IPR036928">
    <property type="entry name" value="AS_sf"/>
</dbReference>
<dbReference type="InterPro" id="IPR023631">
    <property type="entry name" value="Amidase_dom"/>
</dbReference>
<dbReference type="RefSeq" id="WP_176866028.1">
    <property type="nucleotide sequence ID" value="NZ_JABXWT010000008.1"/>
</dbReference>
<dbReference type="InterPro" id="IPR020556">
    <property type="entry name" value="Amidase_CS"/>
</dbReference>
<proteinExistence type="inferred from homology"/>
<gene>
    <name evidence="3" type="ORF">HW561_14600</name>
</gene>
<reference evidence="3 4" key="1">
    <citation type="submission" date="2020-06" db="EMBL/GenBank/DDBJ databases">
        <authorList>
            <person name="Cao W.R."/>
        </authorList>
    </citation>
    <scope>NUCLEOTIDE SEQUENCE [LARGE SCALE GENOMIC DNA]</scope>
    <source>
        <strain evidence="3 4">B1Z28</strain>
    </source>
</reference>
<sequence length="490" mass="52165">MTDLAKLSATETALAIRERRVSATEVMDAAINRIEAANPKLNAFVFTAFDEARDEAKKAEEAVARGDALGPLHGVPTAMKDLFDFKPGWPSTLGGIPQLKENIADMKCGFVDSMEAAGAIFVGKTNSPAMGFRGTTDNAAFGPTCNPFDVTRNPGGSSGGSAAAVAAGLLPVAEGTDGGGSIRIPAAWTNTVGYRASAGRTPLLVRPNAFANTLPYIFEGTISRNVEDAIVSLGVLQGAHPGDPNCYDMVNNFADAGLAGIKGMKIGFSPNLDVFPVEGEVADVVADAVRVFERAGAEVEEIKIGLTRDQREYSDIWCRLFVPIMRHSFDAIKASGLDLLSDEHRHGLAPDLLDWIERVGPGYSADDLYRDLSVRSEVFDAYQATFAKYDLIVSPTVTAMPVKNTDDGNTKGPSQINGIEIDPLIGWCPTFLTNFTGHPSVSVPAGLGTSGLPVGLHIAGRRQADRDVLAAAAAFERLRPWTQHYDRIAL</sequence>
<dbReference type="SUPFAM" id="SSF75304">
    <property type="entry name" value="Amidase signature (AS) enzymes"/>
    <property type="match status" value="1"/>
</dbReference>
<comment type="caution">
    <text evidence="3">The sequence shown here is derived from an EMBL/GenBank/DDBJ whole genome shotgun (WGS) entry which is preliminary data.</text>
</comment>
<organism evidence="3 4">
    <name type="scientific">Ruegeria haliotis</name>
    <dbReference type="NCBI Taxonomy" id="2747601"/>
    <lineage>
        <taxon>Bacteria</taxon>
        <taxon>Pseudomonadati</taxon>
        <taxon>Pseudomonadota</taxon>
        <taxon>Alphaproteobacteria</taxon>
        <taxon>Rhodobacterales</taxon>
        <taxon>Roseobacteraceae</taxon>
        <taxon>Ruegeria</taxon>
    </lineage>
</organism>